<comment type="caution">
    <text evidence="3">The sequence shown here is derived from an EMBL/GenBank/DDBJ whole genome shotgun (WGS) entry which is preliminary data.</text>
</comment>
<dbReference type="Proteomes" id="UP000473278">
    <property type="component" value="Unassembled WGS sequence"/>
</dbReference>
<evidence type="ECO:0000256" key="1">
    <source>
        <dbReference type="SAM" id="MobiDB-lite"/>
    </source>
</evidence>
<accession>A0A6M1SYC6</accession>
<keyword evidence="2" id="KW-0732">Signal</keyword>
<protein>
    <submittedName>
        <fullName evidence="3">Uncharacterized protein</fullName>
    </submittedName>
</protein>
<gene>
    <name evidence="3" type="ORF">G3570_11620</name>
</gene>
<feature type="region of interest" description="Disordered" evidence="1">
    <location>
        <begin position="31"/>
        <end position="67"/>
    </location>
</feature>
<evidence type="ECO:0000313" key="4">
    <source>
        <dbReference type="Proteomes" id="UP000473278"/>
    </source>
</evidence>
<proteinExistence type="predicted"/>
<keyword evidence="4" id="KW-1185">Reference proteome</keyword>
<evidence type="ECO:0000256" key="2">
    <source>
        <dbReference type="SAM" id="SignalP"/>
    </source>
</evidence>
<dbReference type="PROSITE" id="PS51257">
    <property type="entry name" value="PROKAR_LIPOPROTEIN"/>
    <property type="match status" value="1"/>
</dbReference>
<sequence length="67" mass="7060">MKSRSSKLLAFTFIIALSTGCASVTDAGLAEQPQEQTFEQVTPPAPDLDPVKGTGAKAEPMVDKPKL</sequence>
<dbReference type="AlphaFoldDB" id="A0A6M1SYC6"/>
<name>A0A6M1SYC6_9BACT</name>
<feature type="chain" id="PRO_5026900188" evidence="2">
    <location>
        <begin position="23"/>
        <end position="67"/>
    </location>
</feature>
<feature type="signal peptide" evidence="2">
    <location>
        <begin position="1"/>
        <end position="22"/>
    </location>
</feature>
<dbReference type="RefSeq" id="WP_165142466.1">
    <property type="nucleotide sequence ID" value="NZ_JAALLT010000003.1"/>
</dbReference>
<organism evidence="3 4">
    <name type="scientific">Halalkalibaculum roseum</name>
    <dbReference type="NCBI Taxonomy" id="2709311"/>
    <lineage>
        <taxon>Bacteria</taxon>
        <taxon>Pseudomonadati</taxon>
        <taxon>Balneolota</taxon>
        <taxon>Balneolia</taxon>
        <taxon>Balneolales</taxon>
        <taxon>Balneolaceae</taxon>
        <taxon>Halalkalibaculum</taxon>
    </lineage>
</organism>
<evidence type="ECO:0000313" key="3">
    <source>
        <dbReference type="EMBL" id="NGP77288.1"/>
    </source>
</evidence>
<reference evidence="3 4" key="1">
    <citation type="submission" date="2020-02" db="EMBL/GenBank/DDBJ databases">
        <title>Balneolaceae bacterium YR4-1, complete genome.</title>
        <authorList>
            <person name="Li Y."/>
            <person name="Wu S."/>
        </authorList>
    </citation>
    <scope>NUCLEOTIDE SEQUENCE [LARGE SCALE GENOMIC DNA]</scope>
    <source>
        <strain evidence="3 4">YR4-1</strain>
    </source>
</reference>
<dbReference type="EMBL" id="JAALLT010000003">
    <property type="protein sequence ID" value="NGP77288.1"/>
    <property type="molecule type" value="Genomic_DNA"/>
</dbReference>